<comment type="subunit">
    <text evidence="3">UreD, UreF and UreG form a complex that acts as a GTP-hydrolysis-dependent molecular chaperone, activating the urease apoprotein by helping to assemble the nickel containing metallocenter of UreC. The UreE protein probably delivers the nickel.</text>
</comment>
<keyword evidence="3" id="KW-0963">Cytoplasm</keyword>
<dbReference type="EMBL" id="FOLX01000001">
    <property type="protein sequence ID" value="SFC52307.1"/>
    <property type="molecule type" value="Genomic_DNA"/>
</dbReference>
<dbReference type="RefSeq" id="WP_093452790.1">
    <property type="nucleotide sequence ID" value="NZ_FNZG01000003.1"/>
</dbReference>
<keyword evidence="2 3" id="KW-0143">Chaperone</keyword>
<accession>A0A1I1JUH4</accession>
<dbReference type="Pfam" id="PF01730">
    <property type="entry name" value="UreF"/>
    <property type="match status" value="1"/>
</dbReference>
<dbReference type="HAMAP" id="MF_01385">
    <property type="entry name" value="UreF"/>
    <property type="match status" value="1"/>
</dbReference>
<comment type="function">
    <text evidence="3">Required for maturation of urease via the functional incorporation of the urease nickel metallocenter.</text>
</comment>
<keyword evidence="5" id="KW-1185">Reference proteome</keyword>
<gene>
    <name evidence="3" type="primary">ureF</name>
    <name evidence="4" type="ORF">SAMN05421762_1203</name>
</gene>
<comment type="subcellular location">
    <subcellularLocation>
        <location evidence="3">Cytoplasm</location>
    </subcellularLocation>
</comment>
<dbReference type="AlphaFoldDB" id="A0A1I1JUH4"/>
<comment type="similarity">
    <text evidence="3">Belongs to the UreF family.</text>
</comment>
<evidence type="ECO:0000256" key="1">
    <source>
        <dbReference type="ARBA" id="ARBA00022988"/>
    </source>
</evidence>
<dbReference type="Gene3D" id="1.10.4190.10">
    <property type="entry name" value="Urease accessory protein UreF"/>
    <property type="match status" value="1"/>
</dbReference>
<dbReference type="PANTHER" id="PTHR33620:SF1">
    <property type="entry name" value="UREASE ACCESSORY PROTEIN F"/>
    <property type="match status" value="1"/>
</dbReference>
<evidence type="ECO:0000256" key="2">
    <source>
        <dbReference type="ARBA" id="ARBA00023186"/>
    </source>
</evidence>
<dbReference type="STRING" id="517719.SAMN05421762_1203"/>
<evidence type="ECO:0000313" key="5">
    <source>
        <dbReference type="Proteomes" id="UP000231644"/>
    </source>
</evidence>
<dbReference type="GO" id="GO:0016151">
    <property type="term" value="F:nickel cation binding"/>
    <property type="evidence" value="ECO:0007669"/>
    <property type="project" value="UniProtKB-UniRule"/>
</dbReference>
<dbReference type="OrthoDB" id="9798772at2"/>
<protein>
    <recommendedName>
        <fullName evidence="3">Urease accessory protein UreF</fullName>
    </recommendedName>
</protein>
<sequence length="220" mass="23230">MTSDTAVTDPALILHQWLSPAFPVGAFSYSHGLETAVASDQIRDAASTRDWIEDALQHGAGQADAILLAAAWHAPDRDAPDEDLAELARALAPSAERLLEADRMGAAFAGAVRALYGIDMADAPYPVAFGRAARALNLPLPLCLTLFVQAFVANLVSAAVRLVPLGQTDGQRITHALSPLIAQVATRAQPGEVDQIGSAAFAVDIASMRHETLVTRLFQS</sequence>
<evidence type="ECO:0000256" key="3">
    <source>
        <dbReference type="HAMAP-Rule" id="MF_01385"/>
    </source>
</evidence>
<dbReference type="GO" id="GO:0005737">
    <property type="term" value="C:cytoplasm"/>
    <property type="evidence" value="ECO:0007669"/>
    <property type="project" value="UniProtKB-SubCell"/>
</dbReference>
<name>A0A1I1JUH4_9RHOB</name>
<dbReference type="PIRSF" id="PIRSF009467">
    <property type="entry name" value="Ureas_acces_UreF"/>
    <property type="match status" value="1"/>
</dbReference>
<reference evidence="4 5" key="1">
    <citation type="submission" date="2016-10" db="EMBL/GenBank/DDBJ databases">
        <authorList>
            <person name="de Groot N.N."/>
        </authorList>
    </citation>
    <scope>NUCLEOTIDE SEQUENCE [LARGE SCALE GENOMIC DNA]</scope>
    <source>
        <strain evidence="4 5">DSM 29619</strain>
    </source>
</reference>
<proteinExistence type="inferred from homology"/>
<evidence type="ECO:0000313" key="4">
    <source>
        <dbReference type="EMBL" id="SFC52307.1"/>
    </source>
</evidence>
<dbReference type="InterPro" id="IPR038277">
    <property type="entry name" value="UreF_sf"/>
</dbReference>
<dbReference type="InterPro" id="IPR002639">
    <property type="entry name" value="UreF"/>
</dbReference>
<dbReference type="PANTHER" id="PTHR33620">
    <property type="entry name" value="UREASE ACCESSORY PROTEIN F"/>
    <property type="match status" value="1"/>
</dbReference>
<keyword evidence="1 3" id="KW-0996">Nickel insertion</keyword>
<organism evidence="4 5">
    <name type="scientific">Pseudooceanicola nitratireducens</name>
    <dbReference type="NCBI Taxonomy" id="517719"/>
    <lineage>
        <taxon>Bacteria</taxon>
        <taxon>Pseudomonadati</taxon>
        <taxon>Pseudomonadota</taxon>
        <taxon>Alphaproteobacteria</taxon>
        <taxon>Rhodobacterales</taxon>
        <taxon>Paracoccaceae</taxon>
        <taxon>Pseudooceanicola</taxon>
    </lineage>
</organism>
<dbReference type="Proteomes" id="UP000231644">
    <property type="component" value="Unassembled WGS sequence"/>
</dbReference>